<evidence type="ECO:0000256" key="6">
    <source>
        <dbReference type="ARBA" id="ARBA00023136"/>
    </source>
</evidence>
<sequence>MTPASVGFQCPECIKGTAKKSPVIRFSEMRAGRPIVTEVLIALNVVGIIAVVATGGSLFNGGGTATEKGMTLGQGVIWNAFAPNRGIAQLIGVAYGEWWRIITGGFLHSGLLHFGMNMLLLYLLGKQLEPLLGRARFAALYVACLVGGSFGALLVSPTVGTVGASGAVFGLMGAAVVAQRWSGIDVWRNGIGGLVVINLLLTFAVPGIAIGAHIGGLVIGVAVGALVFALDSAVRSPWAGTAACIAITVALWVGCLMTASRVVN</sequence>
<keyword evidence="5 7" id="KW-1133">Transmembrane helix</keyword>
<dbReference type="InterPro" id="IPR022764">
    <property type="entry name" value="Peptidase_S54_rhomboid_dom"/>
</dbReference>
<dbReference type="Pfam" id="PF01694">
    <property type="entry name" value="Rhomboid"/>
    <property type="match status" value="1"/>
</dbReference>
<accession>A0A6J6HEN6</accession>
<feature type="transmembrane region" description="Helical" evidence="7">
    <location>
        <begin position="137"/>
        <end position="155"/>
    </location>
</feature>
<organism evidence="9">
    <name type="scientific">freshwater metagenome</name>
    <dbReference type="NCBI Taxonomy" id="449393"/>
    <lineage>
        <taxon>unclassified sequences</taxon>
        <taxon>metagenomes</taxon>
        <taxon>ecological metagenomes</taxon>
    </lineage>
</organism>
<gene>
    <name evidence="9" type="ORF">UFOPK1827_01298</name>
</gene>
<keyword evidence="6 7" id="KW-0472">Membrane</keyword>
<dbReference type="AlphaFoldDB" id="A0A6J6HEN6"/>
<dbReference type="PANTHER" id="PTHR43731">
    <property type="entry name" value="RHOMBOID PROTEASE"/>
    <property type="match status" value="1"/>
</dbReference>
<dbReference type="InterPro" id="IPR050925">
    <property type="entry name" value="Rhomboid_protease_S54"/>
</dbReference>
<evidence type="ECO:0000256" key="7">
    <source>
        <dbReference type="SAM" id="Phobius"/>
    </source>
</evidence>
<evidence type="ECO:0000256" key="4">
    <source>
        <dbReference type="ARBA" id="ARBA00022801"/>
    </source>
</evidence>
<feature type="transmembrane region" description="Helical" evidence="7">
    <location>
        <begin position="35"/>
        <end position="59"/>
    </location>
</feature>
<evidence type="ECO:0000313" key="9">
    <source>
        <dbReference type="EMBL" id="CAB4611400.1"/>
    </source>
</evidence>
<reference evidence="9" key="1">
    <citation type="submission" date="2020-05" db="EMBL/GenBank/DDBJ databases">
        <authorList>
            <person name="Chiriac C."/>
            <person name="Salcher M."/>
            <person name="Ghai R."/>
            <person name="Kavagutti S V."/>
        </authorList>
    </citation>
    <scope>NUCLEOTIDE SEQUENCE</scope>
</reference>
<comment type="subcellular location">
    <subcellularLocation>
        <location evidence="1">Membrane</location>
        <topology evidence="1">Multi-pass membrane protein</topology>
    </subcellularLocation>
</comment>
<evidence type="ECO:0000256" key="2">
    <source>
        <dbReference type="ARBA" id="ARBA00009045"/>
    </source>
</evidence>
<dbReference type="Gene3D" id="1.20.1540.10">
    <property type="entry name" value="Rhomboid-like"/>
    <property type="match status" value="1"/>
</dbReference>
<dbReference type="EMBL" id="CAEZUO010000065">
    <property type="protein sequence ID" value="CAB4611400.1"/>
    <property type="molecule type" value="Genomic_DNA"/>
</dbReference>
<feature type="transmembrane region" description="Helical" evidence="7">
    <location>
        <begin position="161"/>
        <end position="179"/>
    </location>
</feature>
<dbReference type="PANTHER" id="PTHR43731:SF14">
    <property type="entry name" value="PRESENILIN-ASSOCIATED RHOMBOID-LIKE PROTEIN, MITOCHONDRIAL"/>
    <property type="match status" value="1"/>
</dbReference>
<comment type="similarity">
    <text evidence="2">Belongs to the peptidase S54 family.</text>
</comment>
<evidence type="ECO:0000259" key="8">
    <source>
        <dbReference type="Pfam" id="PF01694"/>
    </source>
</evidence>
<dbReference type="SUPFAM" id="SSF144091">
    <property type="entry name" value="Rhomboid-like"/>
    <property type="match status" value="1"/>
</dbReference>
<evidence type="ECO:0000256" key="3">
    <source>
        <dbReference type="ARBA" id="ARBA00022692"/>
    </source>
</evidence>
<name>A0A6J6HEN6_9ZZZZ</name>
<dbReference type="GO" id="GO:0004252">
    <property type="term" value="F:serine-type endopeptidase activity"/>
    <property type="evidence" value="ECO:0007669"/>
    <property type="project" value="InterPro"/>
</dbReference>
<evidence type="ECO:0000256" key="5">
    <source>
        <dbReference type="ARBA" id="ARBA00022989"/>
    </source>
</evidence>
<evidence type="ECO:0000256" key="1">
    <source>
        <dbReference type="ARBA" id="ARBA00004141"/>
    </source>
</evidence>
<feature type="domain" description="Peptidase S54 rhomboid" evidence="8">
    <location>
        <begin position="96"/>
        <end position="228"/>
    </location>
</feature>
<feature type="transmembrane region" description="Helical" evidence="7">
    <location>
        <begin position="242"/>
        <end position="263"/>
    </location>
</feature>
<keyword evidence="3 7" id="KW-0812">Transmembrane</keyword>
<proteinExistence type="inferred from homology"/>
<feature type="transmembrane region" description="Helical" evidence="7">
    <location>
        <begin position="210"/>
        <end position="230"/>
    </location>
</feature>
<feature type="transmembrane region" description="Helical" evidence="7">
    <location>
        <begin position="106"/>
        <end position="125"/>
    </location>
</feature>
<dbReference type="GO" id="GO:0016020">
    <property type="term" value="C:membrane"/>
    <property type="evidence" value="ECO:0007669"/>
    <property type="project" value="UniProtKB-SubCell"/>
</dbReference>
<protein>
    <submittedName>
        <fullName evidence="9">Unannotated protein</fullName>
    </submittedName>
</protein>
<dbReference type="InterPro" id="IPR035952">
    <property type="entry name" value="Rhomboid-like_sf"/>
</dbReference>
<keyword evidence="4" id="KW-0378">Hydrolase</keyword>